<evidence type="ECO:0000256" key="2">
    <source>
        <dbReference type="ARBA" id="ARBA00023143"/>
    </source>
</evidence>
<dbReference type="InterPro" id="IPR001029">
    <property type="entry name" value="Flagellin_N"/>
</dbReference>
<keyword evidence="2 3" id="KW-0975">Bacterial flagellum</keyword>
<comment type="similarity">
    <text evidence="1 3">Belongs to the bacterial flagellin family.</text>
</comment>
<keyword evidence="7" id="KW-1185">Reference proteome</keyword>
<comment type="function">
    <text evidence="3">Flagellin is the subunit protein which polymerizes to form the filaments of bacterial flagella.</text>
</comment>
<evidence type="ECO:0000256" key="1">
    <source>
        <dbReference type="ARBA" id="ARBA00005709"/>
    </source>
</evidence>
<evidence type="ECO:0000313" key="6">
    <source>
        <dbReference type="EMBL" id="GAA3894038.1"/>
    </source>
</evidence>
<dbReference type="InterPro" id="IPR046358">
    <property type="entry name" value="Flagellin_C"/>
</dbReference>
<dbReference type="PANTHER" id="PTHR42792:SF1">
    <property type="entry name" value="FLAGELLAR HOOK-ASSOCIATED PROTEIN 3"/>
    <property type="match status" value="1"/>
</dbReference>
<evidence type="ECO:0000313" key="7">
    <source>
        <dbReference type="Proteomes" id="UP001500827"/>
    </source>
</evidence>
<evidence type="ECO:0000259" key="4">
    <source>
        <dbReference type="Pfam" id="PF00669"/>
    </source>
</evidence>
<dbReference type="Gene3D" id="1.20.1330.10">
    <property type="entry name" value="f41 fragment of flagellin, N-terminal domain"/>
    <property type="match status" value="1"/>
</dbReference>
<protein>
    <recommendedName>
        <fullName evidence="3">Flagellin</fullName>
    </recommendedName>
</protein>
<reference evidence="7" key="1">
    <citation type="journal article" date="2019" name="Int. J. Syst. Evol. Microbiol.">
        <title>The Global Catalogue of Microorganisms (GCM) 10K type strain sequencing project: providing services to taxonomists for standard genome sequencing and annotation.</title>
        <authorList>
            <consortium name="The Broad Institute Genomics Platform"/>
            <consortium name="The Broad Institute Genome Sequencing Center for Infectious Disease"/>
            <person name="Wu L."/>
            <person name="Ma J."/>
        </authorList>
    </citation>
    <scope>NUCLEOTIDE SEQUENCE [LARGE SCALE GENOMIC DNA]</scope>
    <source>
        <strain evidence="7">JCM 17543</strain>
    </source>
</reference>
<organism evidence="6 7">
    <name type="scientific">Sphingomonas limnosediminicola</name>
    <dbReference type="NCBI Taxonomy" id="940133"/>
    <lineage>
        <taxon>Bacteria</taxon>
        <taxon>Pseudomonadati</taxon>
        <taxon>Pseudomonadota</taxon>
        <taxon>Alphaproteobacteria</taxon>
        <taxon>Sphingomonadales</taxon>
        <taxon>Sphingomonadaceae</taxon>
        <taxon>Sphingomonas</taxon>
    </lineage>
</organism>
<dbReference type="InterPro" id="IPR001492">
    <property type="entry name" value="Flagellin"/>
</dbReference>
<keyword evidence="3" id="KW-0964">Secreted</keyword>
<evidence type="ECO:0000259" key="5">
    <source>
        <dbReference type="Pfam" id="PF00700"/>
    </source>
</evidence>
<name>A0ABP7L6F3_9SPHN</name>
<feature type="domain" description="Flagellin C-terminal" evidence="5">
    <location>
        <begin position="193"/>
        <end position="275"/>
    </location>
</feature>
<proteinExistence type="inferred from homology"/>
<feature type="domain" description="Flagellin N-terminal" evidence="4">
    <location>
        <begin position="21"/>
        <end position="137"/>
    </location>
</feature>
<comment type="subcellular location">
    <subcellularLocation>
        <location evidence="3">Secreted</location>
    </subcellularLocation>
    <subcellularLocation>
        <location evidence="3">Bacterial flagellum</location>
    </subcellularLocation>
</comment>
<sequence length="276" mass="29137">MINATGNRMTFEIARQSRLAKAIETTQIQISTGNRLQQPSDDPGASVRIAGIRQAQADSDVWKRNIELGSSLANQADGVLKTLNERLARVQELTIQGSSGSLPQSARDTIAAEIRAIAHELGALSQTESSLGQPLFSSGPARSMRFGEGIVFAPVPTSANVFQYSGVAITQQLETMALAVGSGNRAQLDSALSIADGLIQHGASVAATIGNGASRLDRLADSNETRNVDLAAERTGLEKTDLTTAIATLNAQQLTLEAAQSAFARINRRSLIDLLS</sequence>
<dbReference type="PANTHER" id="PTHR42792">
    <property type="entry name" value="FLAGELLIN"/>
    <property type="match status" value="1"/>
</dbReference>
<gene>
    <name evidence="6" type="ORF">GCM10022276_11550</name>
</gene>
<comment type="caution">
    <text evidence="6">The sequence shown here is derived from an EMBL/GenBank/DDBJ whole genome shotgun (WGS) entry which is preliminary data.</text>
</comment>
<dbReference type="RefSeq" id="WP_344698732.1">
    <property type="nucleotide sequence ID" value="NZ_BAABBM010000001.1"/>
</dbReference>
<dbReference type="Proteomes" id="UP001500827">
    <property type="component" value="Unassembled WGS sequence"/>
</dbReference>
<dbReference type="Pfam" id="PF00700">
    <property type="entry name" value="Flagellin_C"/>
    <property type="match status" value="1"/>
</dbReference>
<evidence type="ECO:0000256" key="3">
    <source>
        <dbReference type="RuleBase" id="RU362073"/>
    </source>
</evidence>
<dbReference type="EMBL" id="BAABBM010000001">
    <property type="protein sequence ID" value="GAA3894038.1"/>
    <property type="molecule type" value="Genomic_DNA"/>
</dbReference>
<accession>A0ABP7L6F3</accession>
<dbReference type="Pfam" id="PF00669">
    <property type="entry name" value="Flagellin_N"/>
    <property type="match status" value="1"/>
</dbReference>
<dbReference type="SUPFAM" id="SSF64518">
    <property type="entry name" value="Phase 1 flagellin"/>
    <property type="match status" value="1"/>
</dbReference>